<keyword evidence="4" id="KW-1185">Reference proteome</keyword>
<dbReference type="Pfam" id="PF01075">
    <property type="entry name" value="Glyco_transf_9"/>
    <property type="match status" value="1"/>
</dbReference>
<dbReference type="PANTHER" id="PTHR30160">
    <property type="entry name" value="TETRAACYLDISACCHARIDE 4'-KINASE-RELATED"/>
    <property type="match status" value="1"/>
</dbReference>
<dbReference type="Proteomes" id="UP001595851">
    <property type="component" value="Unassembled WGS sequence"/>
</dbReference>
<dbReference type="RefSeq" id="WP_379530534.1">
    <property type="nucleotide sequence ID" value="NZ_JBHSBI010000012.1"/>
</dbReference>
<protein>
    <submittedName>
        <fullName evidence="3">Glycosyltransferase family 9 protein</fullName>
    </submittedName>
</protein>
<sequence>MSGRGDRRGPARATCGGRCAIRRPRRARSATTTPGSLLDVRHVVDASVDVPQAQRMPAVARAAGFELPEGDEGNLAVQRPLPDIGEISGHLLDVGADAGKRAYVVVHPGTSAPARTWPAERHRQAVRELTEDGHQVVVTGTERDLTAYVASDVAADLGGVTTFAEPTAVIERASVLVAGDTGPAHLAAAAGTPVMSLFAPSSPRRGGPRTA</sequence>
<evidence type="ECO:0000313" key="4">
    <source>
        <dbReference type="Proteomes" id="UP001595851"/>
    </source>
</evidence>
<dbReference type="SUPFAM" id="SSF53756">
    <property type="entry name" value="UDP-Glycosyltransferase/glycogen phosphorylase"/>
    <property type="match status" value="1"/>
</dbReference>
<dbReference type="InterPro" id="IPR002201">
    <property type="entry name" value="Glyco_trans_9"/>
</dbReference>
<evidence type="ECO:0000256" key="2">
    <source>
        <dbReference type="ARBA" id="ARBA00022679"/>
    </source>
</evidence>
<comment type="caution">
    <text evidence="3">The sequence shown here is derived from an EMBL/GenBank/DDBJ whole genome shotgun (WGS) entry which is preliminary data.</text>
</comment>
<dbReference type="CDD" id="cd03789">
    <property type="entry name" value="GT9_LPS_heptosyltransferase"/>
    <property type="match status" value="1"/>
</dbReference>
<dbReference type="Gene3D" id="3.40.50.2000">
    <property type="entry name" value="Glycogen Phosphorylase B"/>
    <property type="match status" value="1"/>
</dbReference>
<gene>
    <name evidence="3" type="ORF">ACFOY2_24535</name>
</gene>
<dbReference type="PANTHER" id="PTHR30160:SF1">
    <property type="entry name" value="LIPOPOLYSACCHARIDE 1,2-N-ACETYLGLUCOSAMINETRANSFERASE-RELATED"/>
    <property type="match status" value="1"/>
</dbReference>
<proteinExistence type="predicted"/>
<dbReference type="InterPro" id="IPR051199">
    <property type="entry name" value="LPS_LOS_Heptosyltrfase"/>
</dbReference>
<evidence type="ECO:0000256" key="1">
    <source>
        <dbReference type="ARBA" id="ARBA00022676"/>
    </source>
</evidence>
<name>A0ABV8G8T0_9ACTN</name>
<reference evidence="4" key="1">
    <citation type="journal article" date="2019" name="Int. J. Syst. Evol. Microbiol.">
        <title>The Global Catalogue of Microorganisms (GCM) 10K type strain sequencing project: providing services to taxonomists for standard genome sequencing and annotation.</title>
        <authorList>
            <consortium name="The Broad Institute Genomics Platform"/>
            <consortium name="The Broad Institute Genome Sequencing Center for Infectious Disease"/>
            <person name="Wu L."/>
            <person name="Ma J."/>
        </authorList>
    </citation>
    <scope>NUCLEOTIDE SEQUENCE [LARGE SCALE GENOMIC DNA]</scope>
    <source>
        <strain evidence="4">TBRC 1276</strain>
    </source>
</reference>
<evidence type="ECO:0000313" key="3">
    <source>
        <dbReference type="EMBL" id="MFC4010416.1"/>
    </source>
</evidence>
<dbReference type="EMBL" id="JBHSBI010000012">
    <property type="protein sequence ID" value="MFC4010416.1"/>
    <property type="molecule type" value="Genomic_DNA"/>
</dbReference>
<keyword evidence="2" id="KW-0808">Transferase</keyword>
<organism evidence="3 4">
    <name type="scientific">Nonomuraea purpurea</name>
    <dbReference type="NCBI Taxonomy" id="1849276"/>
    <lineage>
        <taxon>Bacteria</taxon>
        <taxon>Bacillati</taxon>
        <taxon>Actinomycetota</taxon>
        <taxon>Actinomycetes</taxon>
        <taxon>Streptosporangiales</taxon>
        <taxon>Streptosporangiaceae</taxon>
        <taxon>Nonomuraea</taxon>
    </lineage>
</organism>
<accession>A0ABV8G8T0</accession>
<keyword evidence="1" id="KW-0328">Glycosyltransferase</keyword>